<dbReference type="EMBL" id="QZAN01000001">
    <property type="protein sequence ID" value="THW68151.1"/>
    <property type="molecule type" value="Genomic_DNA"/>
</dbReference>
<keyword evidence="1" id="KW-0472">Membrane</keyword>
<name>A0A4S8ZPQ4_AURPU</name>
<keyword evidence="1" id="KW-1133">Transmembrane helix</keyword>
<dbReference type="AlphaFoldDB" id="A0A4S8ZPQ4"/>
<reference evidence="2 3" key="1">
    <citation type="submission" date="2018-10" db="EMBL/GenBank/DDBJ databases">
        <title>Fifty Aureobasidium pullulans genomes reveal a recombining polyextremotolerant generalist.</title>
        <authorList>
            <person name="Gostincar C."/>
            <person name="Turk M."/>
            <person name="Zajc J."/>
            <person name="Gunde-Cimerman N."/>
        </authorList>
    </citation>
    <scope>NUCLEOTIDE SEQUENCE [LARGE SCALE GENOMIC DNA]</scope>
    <source>
        <strain evidence="2 3">EXF-10751</strain>
    </source>
</reference>
<dbReference type="PANTHER" id="PTHR39219:SF1">
    <property type="entry name" value="ER MEMBRANE PROTEIN COMPLEX SUBUNIT 10"/>
    <property type="match status" value="1"/>
</dbReference>
<dbReference type="Proteomes" id="UP000310421">
    <property type="component" value="Unassembled WGS sequence"/>
</dbReference>
<keyword evidence="1" id="KW-0812">Transmembrane</keyword>
<accession>A0A4S8ZPQ4</accession>
<organism evidence="2 3">
    <name type="scientific">Aureobasidium pullulans</name>
    <name type="common">Black yeast</name>
    <name type="synonym">Pullularia pullulans</name>
    <dbReference type="NCBI Taxonomy" id="5580"/>
    <lineage>
        <taxon>Eukaryota</taxon>
        <taxon>Fungi</taxon>
        <taxon>Dikarya</taxon>
        <taxon>Ascomycota</taxon>
        <taxon>Pezizomycotina</taxon>
        <taxon>Dothideomycetes</taxon>
        <taxon>Dothideomycetidae</taxon>
        <taxon>Dothideales</taxon>
        <taxon>Saccotheciaceae</taxon>
        <taxon>Aureobasidium</taxon>
    </lineage>
</organism>
<evidence type="ECO:0000313" key="3">
    <source>
        <dbReference type="Proteomes" id="UP000310421"/>
    </source>
</evidence>
<gene>
    <name evidence="2" type="ORF">D6D20_00259</name>
</gene>
<proteinExistence type="predicted"/>
<sequence>MTERSFLGVLELESYMSIPLSTPWRDTNTTQITMHISGAINLFAALLCATSALAAATADSIRTTDVFAWPSTASSPLPFAKVSYSWPALNATVDSYTAPAVKSEETVRVGVHRAGDWVGVATSGSNFDATKKPILRLLVDSNGDVWHVGFSAAATGGKSTDGSLAVEVVPLRQGPQVAFDKPIVVNQQGEPETKEPEKSFLQKYWWAIGLFLLVQVVMGGGDGK</sequence>
<evidence type="ECO:0000313" key="2">
    <source>
        <dbReference type="EMBL" id="THW68151.1"/>
    </source>
</evidence>
<dbReference type="Pfam" id="PF21203">
    <property type="entry name" value="ECM10"/>
    <property type="match status" value="1"/>
</dbReference>
<comment type="caution">
    <text evidence="2">The sequence shown here is derived from an EMBL/GenBank/DDBJ whole genome shotgun (WGS) entry which is preliminary data.</text>
</comment>
<feature type="transmembrane region" description="Helical" evidence="1">
    <location>
        <begin position="204"/>
        <end position="221"/>
    </location>
</feature>
<protein>
    <submittedName>
        <fullName evidence="2">Uncharacterized protein</fullName>
    </submittedName>
</protein>
<dbReference type="PANTHER" id="PTHR39219">
    <property type="entry name" value="ER MEMBRANE PROTEIN COMPLEX SUBUNIT 10"/>
    <property type="match status" value="1"/>
</dbReference>
<feature type="transmembrane region" description="Helical" evidence="1">
    <location>
        <begin position="32"/>
        <end position="55"/>
    </location>
</feature>
<evidence type="ECO:0000256" key="1">
    <source>
        <dbReference type="SAM" id="Phobius"/>
    </source>
</evidence>